<dbReference type="OrthoDB" id="5482765at2"/>
<dbReference type="Proteomes" id="UP000019151">
    <property type="component" value="Plasmid 2"/>
</dbReference>
<dbReference type="RefSeq" id="WP_025414821.1">
    <property type="nucleotide sequence ID" value="NZ_CP007130.1"/>
</dbReference>
<dbReference type="GO" id="GO:0020037">
    <property type="term" value="F:heme binding"/>
    <property type="evidence" value="ECO:0007669"/>
    <property type="project" value="InterPro"/>
</dbReference>
<feature type="signal peptide" evidence="1">
    <location>
        <begin position="1"/>
        <end position="23"/>
    </location>
</feature>
<sequence length="420" mass="45949">MCRIRLVLAAGGIVLAACGGASAGDGPAAPRSAADIVALGHSAFVTSCAGCHASRDAFDVARFGFDDATIVRRAVKHVDSATARQIVAYVRWLQVPPIRRDTSLFQPGTTVLDDDRTFWRALTGTDGWPADLTPDKLRAIDPRTLSVPLRLPVWSSEADETDWMPERPLPAEILAGGVQQALDAYYAAPSDETMLRAVTTFQDAMRTRTDMCTGEIAFKKRPDDCFEAMRWMSAFTAVHLLRSGRPPASPPPALLDLWWDTGEAGVSRYFAHFPAEPTNVASAWMYLAYSFAPSRFDEPGGYLGQFLQSPQRNGSPVSYPRLATFTALRRMVDPGVPRDTGTAHTTHVFYDALLAMVRAPDAMKPDVARFTHDFLVRWLDTAGPLDDATRRAAADMVTRSYRDMPAALRDDLAARVAAAR</sequence>
<accession>W0RRA1</accession>
<evidence type="ECO:0000313" key="3">
    <source>
        <dbReference type="Proteomes" id="UP000019151"/>
    </source>
</evidence>
<organism evidence="2 3">
    <name type="scientific">Gemmatirosa kalamazoonensis</name>
    <dbReference type="NCBI Taxonomy" id="861299"/>
    <lineage>
        <taxon>Bacteria</taxon>
        <taxon>Pseudomonadati</taxon>
        <taxon>Gemmatimonadota</taxon>
        <taxon>Gemmatimonadia</taxon>
        <taxon>Gemmatimonadales</taxon>
        <taxon>Gemmatimonadaceae</taxon>
        <taxon>Gemmatirosa</taxon>
    </lineage>
</organism>
<evidence type="ECO:0008006" key="4">
    <source>
        <dbReference type="Google" id="ProtNLM"/>
    </source>
</evidence>
<dbReference type="AlphaFoldDB" id="W0RRA1"/>
<protein>
    <recommendedName>
        <fullName evidence="4">Cytochrome c domain-containing protein</fullName>
    </recommendedName>
</protein>
<keyword evidence="2" id="KW-0614">Plasmid</keyword>
<dbReference type="GO" id="GO:0009055">
    <property type="term" value="F:electron transfer activity"/>
    <property type="evidence" value="ECO:0007669"/>
    <property type="project" value="InterPro"/>
</dbReference>
<dbReference type="HOGENOM" id="CLU_653387_0_0_0"/>
<gene>
    <name evidence="2" type="ORF">J421_5984</name>
</gene>
<dbReference type="PROSITE" id="PS51257">
    <property type="entry name" value="PROKAR_LIPOPROTEIN"/>
    <property type="match status" value="1"/>
</dbReference>
<evidence type="ECO:0000256" key="1">
    <source>
        <dbReference type="SAM" id="SignalP"/>
    </source>
</evidence>
<dbReference type="InParanoid" id="W0RRA1"/>
<feature type="chain" id="PRO_5004794468" description="Cytochrome c domain-containing protein" evidence="1">
    <location>
        <begin position="24"/>
        <end position="420"/>
    </location>
</feature>
<geneLocation type="plasmid" evidence="2 3">
    <name>2</name>
</geneLocation>
<keyword evidence="3" id="KW-1185">Reference proteome</keyword>
<name>W0RRA1_9BACT</name>
<dbReference type="SUPFAM" id="SSF46626">
    <property type="entry name" value="Cytochrome c"/>
    <property type="match status" value="1"/>
</dbReference>
<reference evidence="2 3" key="1">
    <citation type="journal article" date="2014" name="Genome Announc.">
        <title>Genome Sequence and Methylome of Soil Bacterium Gemmatirosa kalamazoonensis KBS708T, a Member of the Rarely Cultivated Gemmatimonadetes Phylum.</title>
        <authorList>
            <person name="Debruyn J.M."/>
            <person name="Radosevich M."/>
            <person name="Wommack K.E."/>
            <person name="Polson S.W."/>
            <person name="Hauser L.J."/>
            <person name="Fawaz M.N."/>
            <person name="Korlach J."/>
            <person name="Tsai Y.C."/>
        </authorList>
    </citation>
    <scope>NUCLEOTIDE SEQUENCE [LARGE SCALE GENOMIC DNA]</scope>
    <source>
        <strain evidence="2 3">KBS708</strain>
        <plasmid evidence="3">Plasmid 2</plasmid>
    </source>
</reference>
<dbReference type="KEGG" id="gba:J421_5984"/>
<keyword evidence="1" id="KW-0732">Signal</keyword>
<dbReference type="InterPro" id="IPR036909">
    <property type="entry name" value="Cyt_c-like_dom_sf"/>
</dbReference>
<dbReference type="EMBL" id="CP007130">
    <property type="protein sequence ID" value="AHG93519.1"/>
    <property type="molecule type" value="Genomic_DNA"/>
</dbReference>
<proteinExistence type="predicted"/>
<evidence type="ECO:0000313" key="2">
    <source>
        <dbReference type="EMBL" id="AHG93519.1"/>
    </source>
</evidence>